<protein>
    <submittedName>
        <fullName evidence="2">Uncharacterized protein</fullName>
    </submittedName>
</protein>
<comment type="caution">
    <text evidence="2">The sequence shown here is derived from an EMBL/GenBank/DDBJ whole genome shotgun (WGS) entry which is preliminary data.</text>
</comment>
<keyword evidence="1" id="KW-1133">Transmembrane helix</keyword>
<dbReference type="Proteomes" id="UP000639772">
    <property type="component" value="Unassembled WGS sequence"/>
</dbReference>
<sequence>MKPLNDMTSNSFVLKSLGMSYKYIILMLIHNREYIYIYIYIAFSLAMIVQSQVIVQCEPYIELLFLMIQTCFCSMVIEMNQFAIDLLKRVYWRKNTMAHLLWEVCGYIGHYTKW</sequence>
<evidence type="ECO:0000313" key="3">
    <source>
        <dbReference type="Proteomes" id="UP000639772"/>
    </source>
</evidence>
<feature type="transmembrane region" description="Helical" evidence="1">
    <location>
        <begin position="61"/>
        <end position="84"/>
    </location>
</feature>
<proteinExistence type="predicted"/>
<organism evidence="2 3">
    <name type="scientific">Vanilla planifolia</name>
    <name type="common">Vanilla</name>
    <dbReference type="NCBI Taxonomy" id="51239"/>
    <lineage>
        <taxon>Eukaryota</taxon>
        <taxon>Viridiplantae</taxon>
        <taxon>Streptophyta</taxon>
        <taxon>Embryophyta</taxon>
        <taxon>Tracheophyta</taxon>
        <taxon>Spermatophyta</taxon>
        <taxon>Magnoliopsida</taxon>
        <taxon>Liliopsida</taxon>
        <taxon>Asparagales</taxon>
        <taxon>Orchidaceae</taxon>
        <taxon>Vanilloideae</taxon>
        <taxon>Vanilleae</taxon>
        <taxon>Vanilla</taxon>
    </lineage>
</organism>
<name>A0A835U622_VANPL</name>
<dbReference type="EMBL" id="JADCNM010000197">
    <property type="protein sequence ID" value="KAG0449215.1"/>
    <property type="molecule type" value="Genomic_DNA"/>
</dbReference>
<evidence type="ECO:0000313" key="2">
    <source>
        <dbReference type="EMBL" id="KAG0449215.1"/>
    </source>
</evidence>
<keyword evidence="1" id="KW-0472">Membrane</keyword>
<feature type="transmembrane region" description="Helical" evidence="1">
    <location>
        <begin position="36"/>
        <end position="55"/>
    </location>
</feature>
<gene>
    <name evidence="2" type="ORF">HPP92_027419</name>
</gene>
<dbReference type="AlphaFoldDB" id="A0A835U622"/>
<keyword evidence="1" id="KW-0812">Transmembrane</keyword>
<evidence type="ECO:0000256" key="1">
    <source>
        <dbReference type="SAM" id="Phobius"/>
    </source>
</evidence>
<accession>A0A835U622</accession>
<reference evidence="2 3" key="1">
    <citation type="journal article" date="2020" name="Nat. Food">
        <title>A phased Vanilla planifolia genome enables genetic improvement of flavour and production.</title>
        <authorList>
            <person name="Hasing T."/>
            <person name="Tang H."/>
            <person name="Brym M."/>
            <person name="Khazi F."/>
            <person name="Huang T."/>
            <person name="Chambers A.H."/>
        </authorList>
    </citation>
    <scope>NUCLEOTIDE SEQUENCE [LARGE SCALE GENOMIC DNA]</scope>
    <source>
        <tissue evidence="2">Leaf</tissue>
    </source>
</reference>